<dbReference type="EMBL" id="DF820455">
    <property type="protein sequence ID" value="GAK49214.1"/>
    <property type="molecule type" value="Genomic_DNA"/>
</dbReference>
<sequence>MTRNNFLAKVKRTIGAFFPVSPARRGACNNCGACCHIMVGRCFWLKDGDDGKQYCRIYPIRPLNCRKYPRTESEWVTRETCGFYFEQPKNEPLPTPENS</sequence>
<accession>A0A0S6VWS9</accession>
<keyword evidence="2" id="KW-1185">Reference proteome</keyword>
<evidence type="ECO:0008006" key="3">
    <source>
        <dbReference type="Google" id="ProtNLM"/>
    </source>
</evidence>
<protein>
    <recommendedName>
        <fullName evidence="3">YkgJ family cysteine cluster protein</fullName>
    </recommendedName>
</protein>
<reference evidence="1" key="1">
    <citation type="journal article" date="2015" name="PeerJ">
        <title>First genomic representation of candidate bacterial phylum KSB3 points to enhanced environmental sensing as a trigger of wastewater bulking.</title>
        <authorList>
            <person name="Sekiguchi Y."/>
            <person name="Ohashi A."/>
            <person name="Parks D.H."/>
            <person name="Yamauchi T."/>
            <person name="Tyson G.W."/>
            <person name="Hugenholtz P."/>
        </authorList>
    </citation>
    <scope>NUCLEOTIDE SEQUENCE [LARGE SCALE GENOMIC DNA]</scope>
</reference>
<evidence type="ECO:0000313" key="2">
    <source>
        <dbReference type="Proteomes" id="UP000030700"/>
    </source>
</evidence>
<name>A0A0S6VWS9_9BACT</name>
<gene>
    <name evidence="1" type="ORF">U14_00432</name>
</gene>
<dbReference type="AlphaFoldDB" id="A0A0S6VWS9"/>
<organism evidence="1">
    <name type="scientific">Candidatus Moduliflexus flocculans</name>
    <dbReference type="NCBI Taxonomy" id="1499966"/>
    <lineage>
        <taxon>Bacteria</taxon>
        <taxon>Candidatus Moduliflexota</taxon>
        <taxon>Candidatus Moduliflexia</taxon>
        <taxon>Candidatus Moduliflexales</taxon>
        <taxon>Candidatus Moduliflexaceae</taxon>
    </lineage>
</organism>
<dbReference type="Proteomes" id="UP000030700">
    <property type="component" value="Unassembled WGS sequence"/>
</dbReference>
<evidence type="ECO:0000313" key="1">
    <source>
        <dbReference type="EMBL" id="GAK49214.1"/>
    </source>
</evidence>
<dbReference type="HOGENOM" id="CLU_2314628_0_0_0"/>
<proteinExistence type="predicted"/>